<evidence type="ECO:0000313" key="5">
    <source>
        <dbReference type="Proteomes" id="UP001165460"/>
    </source>
</evidence>
<dbReference type="PANTHER" id="PTHR22916:SF51">
    <property type="entry name" value="GLYCOSYLTRANSFERASE EPSH-RELATED"/>
    <property type="match status" value="1"/>
</dbReference>
<dbReference type="RefSeq" id="WP_243360897.1">
    <property type="nucleotide sequence ID" value="NZ_JALGBH010000001.1"/>
</dbReference>
<evidence type="ECO:0000256" key="2">
    <source>
        <dbReference type="ARBA" id="ARBA00022679"/>
    </source>
</evidence>
<dbReference type="PANTHER" id="PTHR22916">
    <property type="entry name" value="GLYCOSYLTRANSFERASE"/>
    <property type="match status" value="1"/>
</dbReference>
<dbReference type="Pfam" id="PF00535">
    <property type="entry name" value="Glycos_transf_2"/>
    <property type="match status" value="1"/>
</dbReference>
<dbReference type="GO" id="GO:0016757">
    <property type="term" value="F:glycosyltransferase activity"/>
    <property type="evidence" value="ECO:0007669"/>
    <property type="project" value="UniProtKB-KW"/>
</dbReference>
<dbReference type="SUPFAM" id="SSF53448">
    <property type="entry name" value="Nucleotide-diphospho-sugar transferases"/>
    <property type="match status" value="1"/>
</dbReference>
<dbReference type="Proteomes" id="UP001165460">
    <property type="component" value="Unassembled WGS sequence"/>
</dbReference>
<name>A0ABS9ZVX4_9SPHI</name>
<keyword evidence="5" id="KW-1185">Reference proteome</keyword>
<accession>A0ABS9ZVX4</accession>
<evidence type="ECO:0000313" key="4">
    <source>
        <dbReference type="EMBL" id="MCJ0742452.1"/>
    </source>
</evidence>
<dbReference type="InterPro" id="IPR001173">
    <property type="entry name" value="Glyco_trans_2-like"/>
</dbReference>
<organism evidence="4 5">
    <name type="scientific">Pedobacter montanisoli</name>
    <dbReference type="NCBI Taxonomy" id="2923277"/>
    <lineage>
        <taxon>Bacteria</taxon>
        <taxon>Pseudomonadati</taxon>
        <taxon>Bacteroidota</taxon>
        <taxon>Sphingobacteriia</taxon>
        <taxon>Sphingobacteriales</taxon>
        <taxon>Sphingobacteriaceae</taxon>
        <taxon>Pedobacter</taxon>
    </lineage>
</organism>
<dbReference type="EC" id="2.4.-.-" evidence="4"/>
<reference evidence="4" key="1">
    <citation type="submission" date="2022-03" db="EMBL/GenBank/DDBJ databases">
        <authorList>
            <person name="Woo C.Y."/>
        </authorList>
    </citation>
    <scope>NUCLEOTIDE SEQUENCE</scope>
    <source>
        <strain evidence="4">CYS-01</strain>
    </source>
</reference>
<dbReference type="Gene3D" id="3.90.550.10">
    <property type="entry name" value="Spore Coat Polysaccharide Biosynthesis Protein SpsA, Chain A"/>
    <property type="match status" value="1"/>
</dbReference>
<keyword evidence="1 4" id="KW-0328">Glycosyltransferase</keyword>
<feature type="domain" description="Glycosyltransferase 2-like" evidence="3">
    <location>
        <begin position="6"/>
        <end position="166"/>
    </location>
</feature>
<dbReference type="EMBL" id="JALGBH010000001">
    <property type="protein sequence ID" value="MCJ0742452.1"/>
    <property type="molecule type" value="Genomic_DNA"/>
</dbReference>
<protein>
    <submittedName>
        <fullName evidence="4">Glycosyltransferase</fullName>
        <ecNumber evidence="4">2.4.-.-</ecNumber>
    </submittedName>
</protein>
<evidence type="ECO:0000256" key="1">
    <source>
        <dbReference type="ARBA" id="ARBA00022676"/>
    </source>
</evidence>
<keyword evidence="2 4" id="KW-0808">Transferase</keyword>
<dbReference type="InterPro" id="IPR029044">
    <property type="entry name" value="Nucleotide-diphossugar_trans"/>
</dbReference>
<proteinExistence type="predicted"/>
<comment type="caution">
    <text evidence="4">The sequence shown here is derived from an EMBL/GenBank/DDBJ whole genome shotgun (WGS) entry which is preliminary data.</text>
</comment>
<gene>
    <name evidence="4" type="ORF">MMF97_07005</name>
</gene>
<sequence>MSPLFSVLIANYNNGLYIKQCIDSILQQDYSRIEIIIVDDASTDNSLEIITPYLNQYDHIKLFKNETNKGVGYTKNYCIAKANGDIYGFVDPDDTISPEAISIMVKAHLQYTQASLIYSNYFLCNADLTIKQLCNSNQVINGDHHFFNDTKEYISHFATFKKKFLEQTQGMNPSLEYAEDLDLYLKLYDVAPCIHIPQPLYYYRIHKNGLSSLKNGSRSQYWRWLVMSKRAEERGISLEQKFSDTFIKKESIKFYLSIDQFIRKSTLFKATKKVFKQ</sequence>
<evidence type="ECO:0000259" key="3">
    <source>
        <dbReference type="Pfam" id="PF00535"/>
    </source>
</evidence>